<evidence type="ECO:0000256" key="7">
    <source>
        <dbReference type="ARBA" id="ARBA00023204"/>
    </source>
</evidence>
<feature type="domain" description="Helicase C-terminal" evidence="12">
    <location>
        <begin position="364"/>
        <end position="516"/>
    </location>
</feature>
<dbReference type="Pfam" id="PF08494">
    <property type="entry name" value="DEAD_assoc"/>
    <property type="match status" value="1"/>
</dbReference>
<dbReference type="GO" id="GO:0006281">
    <property type="term" value="P:DNA repair"/>
    <property type="evidence" value="ECO:0007669"/>
    <property type="project" value="UniProtKB-KW"/>
</dbReference>
<protein>
    <submittedName>
        <fullName evidence="13">Ligase-associated DNA damage response DEXH box helicase</fullName>
    </submittedName>
</protein>
<keyword evidence="5" id="KW-0067">ATP-binding</keyword>
<dbReference type="OrthoDB" id="9815222at2"/>
<keyword evidence="8" id="KW-0413">Isomerase</keyword>
<dbReference type="PROSITE" id="PS51192">
    <property type="entry name" value="HELICASE_ATP_BIND_1"/>
    <property type="match status" value="1"/>
</dbReference>
<feature type="compositionally biased region" description="Pro residues" evidence="10">
    <location>
        <begin position="950"/>
        <end position="966"/>
    </location>
</feature>
<feature type="region of interest" description="Disordered" evidence="10">
    <location>
        <begin position="80"/>
        <end position="181"/>
    </location>
</feature>
<dbReference type="InterPro" id="IPR052511">
    <property type="entry name" value="ATP-dep_Helicase"/>
</dbReference>
<evidence type="ECO:0000259" key="12">
    <source>
        <dbReference type="PROSITE" id="PS51194"/>
    </source>
</evidence>
<dbReference type="Gene3D" id="3.40.50.300">
    <property type="entry name" value="P-loop containing nucleotide triphosphate hydrolases"/>
    <property type="match status" value="3"/>
</dbReference>
<keyword evidence="3" id="KW-0378">Hydrolase</keyword>
<dbReference type="GO" id="GO:0004386">
    <property type="term" value="F:helicase activity"/>
    <property type="evidence" value="ECO:0007669"/>
    <property type="project" value="UniProtKB-KW"/>
</dbReference>
<evidence type="ECO:0000259" key="11">
    <source>
        <dbReference type="PROSITE" id="PS51192"/>
    </source>
</evidence>
<dbReference type="Pfam" id="PF00271">
    <property type="entry name" value="Helicase_C"/>
    <property type="match status" value="1"/>
</dbReference>
<dbReference type="Pfam" id="PF19306">
    <property type="entry name" value="WHD_Lhr"/>
    <property type="match status" value="1"/>
</dbReference>
<evidence type="ECO:0000256" key="4">
    <source>
        <dbReference type="ARBA" id="ARBA00022806"/>
    </source>
</evidence>
<keyword evidence="4" id="KW-0347">Helicase</keyword>
<gene>
    <name evidence="13" type="ORF">FZO89_09225</name>
</gene>
<dbReference type="InterPro" id="IPR045628">
    <property type="entry name" value="Lhr_WH_dom"/>
</dbReference>
<dbReference type="EMBL" id="VTFT01000001">
    <property type="protein sequence ID" value="TYT26423.1"/>
    <property type="molecule type" value="Genomic_DNA"/>
</dbReference>
<dbReference type="SUPFAM" id="SSF52540">
    <property type="entry name" value="P-loop containing nucleoside triphosphate hydrolases"/>
    <property type="match status" value="2"/>
</dbReference>
<dbReference type="PANTHER" id="PTHR47962">
    <property type="entry name" value="ATP-DEPENDENT HELICASE LHR-RELATED-RELATED"/>
    <property type="match status" value="1"/>
</dbReference>
<dbReference type="InterPro" id="IPR026362">
    <property type="entry name" value="DEXH_lig_assoc"/>
</dbReference>
<dbReference type="GO" id="GO:0016887">
    <property type="term" value="F:ATP hydrolysis activity"/>
    <property type="evidence" value="ECO:0007669"/>
    <property type="project" value="TreeGrafter"/>
</dbReference>
<keyword evidence="2" id="KW-0227">DNA damage</keyword>
<evidence type="ECO:0000313" key="14">
    <source>
        <dbReference type="Proteomes" id="UP000324973"/>
    </source>
</evidence>
<feature type="domain" description="Helicase ATP-binding" evidence="11">
    <location>
        <begin position="193"/>
        <end position="331"/>
    </location>
</feature>
<dbReference type="GO" id="GO:0016874">
    <property type="term" value="F:ligase activity"/>
    <property type="evidence" value="ECO:0007669"/>
    <property type="project" value="UniProtKB-KW"/>
</dbReference>
<keyword evidence="6" id="KW-0238">DNA-binding</keyword>
<dbReference type="PROSITE" id="PS51194">
    <property type="entry name" value="HELICASE_CTER"/>
    <property type="match status" value="1"/>
</dbReference>
<dbReference type="PANTHER" id="PTHR47962:SF3">
    <property type="entry name" value="LARGE ATP-DEPENDENT HELICASE-RELATED PROTEIN"/>
    <property type="match status" value="1"/>
</dbReference>
<comment type="similarity">
    <text evidence="9">Belongs to the Lhr helicase family. Lhr-Core subfamily.</text>
</comment>
<dbReference type="InterPro" id="IPR001650">
    <property type="entry name" value="Helicase_C-like"/>
</dbReference>
<accession>A0A5D4XR37</accession>
<evidence type="ECO:0000256" key="1">
    <source>
        <dbReference type="ARBA" id="ARBA00022741"/>
    </source>
</evidence>
<organism evidence="13 14">
    <name type="scientific">Luteimonas viscosa</name>
    <dbReference type="NCBI Taxonomy" id="1132694"/>
    <lineage>
        <taxon>Bacteria</taxon>
        <taxon>Pseudomonadati</taxon>
        <taxon>Pseudomonadota</taxon>
        <taxon>Gammaproteobacteria</taxon>
        <taxon>Lysobacterales</taxon>
        <taxon>Lysobacteraceae</taxon>
        <taxon>Luteimonas</taxon>
    </lineage>
</organism>
<dbReference type="NCBIfam" id="TIGR04121">
    <property type="entry name" value="DEXH_lig_assoc"/>
    <property type="match status" value="1"/>
</dbReference>
<dbReference type="Proteomes" id="UP000324973">
    <property type="component" value="Unassembled WGS sequence"/>
</dbReference>
<dbReference type="GO" id="GO:0005524">
    <property type="term" value="F:ATP binding"/>
    <property type="evidence" value="ECO:0007669"/>
    <property type="project" value="UniProtKB-KW"/>
</dbReference>
<keyword evidence="7" id="KW-0234">DNA repair</keyword>
<dbReference type="InterPro" id="IPR013701">
    <property type="entry name" value="Lhr-like_DEAD/DEAH_assoc"/>
</dbReference>
<dbReference type="InterPro" id="IPR011545">
    <property type="entry name" value="DEAD/DEAH_box_helicase_dom"/>
</dbReference>
<evidence type="ECO:0000256" key="9">
    <source>
        <dbReference type="ARBA" id="ARBA00093467"/>
    </source>
</evidence>
<dbReference type="PIRSF" id="PIRSF037307">
    <property type="entry name" value="Lhr-like_helic_prd"/>
    <property type="match status" value="1"/>
</dbReference>
<evidence type="ECO:0000256" key="3">
    <source>
        <dbReference type="ARBA" id="ARBA00022801"/>
    </source>
</evidence>
<comment type="caution">
    <text evidence="13">The sequence shown here is derived from an EMBL/GenBank/DDBJ whole genome shotgun (WGS) entry which is preliminary data.</text>
</comment>
<keyword evidence="13" id="KW-0436">Ligase</keyword>
<reference evidence="13 14" key="1">
    <citation type="submission" date="2019-08" db="EMBL/GenBank/DDBJ databases">
        <title>Luteimonas viscosus sp. nov., isolated from soil of a sunflower field.</title>
        <authorList>
            <person name="Jianli Z."/>
            <person name="Ying Z."/>
        </authorList>
    </citation>
    <scope>NUCLEOTIDE SEQUENCE [LARGE SCALE GENOMIC DNA]</scope>
    <source>
        <strain evidence="13 14">XBU10</strain>
    </source>
</reference>
<evidence type="ECO:0000256" key="10">
    <source>
        <dbReference type="SAM" id="MobiDB-lite"/>
    </source>
</evidence>
<dbReference type="AlphaFoldDB" id="A0A5D4XR37"/>
<dbReference type="InterPro" id="IPR027417">
    <property type="entry name" value="P-loop_NTPase"/>
</dbReference>
<feature type="compositionally biased region" description="Basic and acidic residues" evidence="10">
    <location>
        <begin position="924"/>
        <end position="940"/>
    </location>
</feature>
<evidence type="ECO:0000256" key="8">
    <source>
        <dbReference type="ARBA" id="ARBA00023235"/>
    </source>
</evidence>
<evidence type="ECO:0000313" key="13">
    <source>
        <dbReference type="EMBL" id="TYT26423.1"/>
    </source>
</evidence>
<evidence type="ECO:0000256" key="6">
    <source>
        <dbReference type="ARBA" id="ARBA00023125"/>
    </source>
</evidence>
<keyword evidence="14" id="KW-1185">Reference proteome</keyword>
<feature type="compositionally biased region" description="Polar residues" evidence="10">
    <location>
        <begin position="110"/>
        <end position="120"/>
    </location>
</feature>
<dbReference type="InterPro" id="IPR014001">
    <property type="entry name" value="Helicase_ATP-bd"/>
</dbReference>
<feature type="region of interest" description="Disordered" evidence="10">
    <location>
        <begin position="924"/>
        <end position="966"/>
    </location>
</feature>
<dbReference type="InterPro" id="IPR017170">
    <property type="entry name" value="Lhr-like"/>
</dbReference>
<dbReference type="SMART" id="SM00487">
    <property type="entry name" value="DEXDc"/>
    <property type="match status" value="1"/>
</dbReference>
<dbReference type="Pfam" id="PF00270">
    <property type="entry name" value="DEAD"/>
    <property type="match status" value="1"/>
</dbReference>
<proteinExistence type="inferred from homology"/>
<dbReference type="SMART" id="SM00490">
    <property type="entry name" value="HELICc"/>
    <property type="match status" value="1"/>
</dbReference>
<dbReference type="GO" id="GO:0003677">
    <property type="term" value="F:DNA binding"/>
    <property type="evidence" value="ECO:0007669"/>
    <property type="project" value="UniProtKB-KW"/>
</dbReference>
<evidence type="ECO:0000256" key="5">
    <source>
        <dbReference type="ARBA" id="ARBA00022840"/>
    </source>
</evidence>
<sequence>MKPTATRASFDAPLAAWFATQGWKPAPFQREAWRRWRRGESGLLVTPTGSGKTLAALGGPLLDALAEAAKAQAAREAAQAKTARARSTRASKVQAASALKKQTAIASRIPTASASTAQKSRQPESRAADAPKAQPDPTPRLSPTVIPSEARNPGASGKQISRFARNDKRAARNDGTAARNDKRAAVASVGRTRLLWITPLRALASDTARALREPIAALGLDWTVAMRTGDATARDKRLARQGRADALVITPESLALLLSYPDTAAQLSGLRAIVVDEWHELLGNKRGVLLQLALARLRAWSPQARTWGLSATLGNLEQARDVLLPHAPGAAIVQAAKPRSLTLDTLLPEAGERFPWAGHLGLSQVQRVAARLQAAGTTLLFANTRAQAELWHRALAATWLDAPETLALHHGSLDPKLRAAVEQGLREGSVRCVVATSSLDLGVDFPAVDQVIQLGSPKGMARLLQRAGRARHRPGEAGHVVCVPTHALELAEYAAAREALAAGEVESRVPLQLSLDVLAQHCVTLALGGGFEADALRDEVRGTHAFAALTDLQWNAVLAFIVQGGQALQHYPEYRRVVRDDDGMYRVHDRRIALRHRLSIGTITSDGALQVKLLRGATLGSVEEGFLARLRPRDRFQFAGRTLELVRLQDMAAYVRIAKKGDGMVPRWQGGRMPMSGELGARVAQVLAGPRDGPELRALAPLLALQEKLSALPAPGTLLAEFAKTREGWHLFVYPFAGRGVHEGLAALLALRWSRLAPNTFAFAVNDYGLALTAQAQPAIGVDILRALLSPEGLHDDLQSGANLAELARRQFREIARVAGLLPPSLPGRALRSLRQLQASSGLLFDVLQRHDPGHLLLQQAEREVFEAQLEVRALQATLARCHAATLDLRQPKTLTPLSFPLWAEAMRGTLTSEDWRTRVQRAAERLEHRHAPRSPDKRSASGTPRQPGRTPPSTPATAPRPPRDA</sequence>
<keyword evidence="1" id="KW-0547">Nucleotide-binding</keyword>
<evidence type="ECO:0000256" key="2">
    <source>
        <dbReference type="ARBA" id="ARBA00022763"/>
    </source>
</evidence>
<name>A0A5D4XR37_9GAMM</name>